<protein>
    <submittedName>
        <fullName evidence="1">Uncharacterized protein</fullName>
    </submittedName>
</protein>
<sequence length="62" mass="6849">MMEALKQHCGNKAKDGFRLIYALPTPNGSEVRLHVLTQLRDEHNIAAVAYRAKPCGEAKTGK</sequence>
<reference evidence="1" key="2">
    <citation type="journal article" date="2023" name="IMA Fungus">
        <title>Comparative genomic study of the Penicillium genus elucidates a diverse pangenome and 15 lateral gene transfer events.</title>
        <authorList>
            <person name="Petersen C."/>
            <person name="Sorensen T."/>
            <person name="Nielsen M.R."/>
            <person name="Sondergaard T.E."/>
            <person name="Sorensen J.L."/>
            <person name="Fitzpatrick D.A."/>
            <person name="Frisvad J.C."/>
            <person name="Nielsen K.L."/>
        </authorList>
    </citation>
    <scope>NUCLEOTIDE SEQUENCE</scope>
    <source>
        <strain evidence="1">IBT 30069</strain>
    </source>
</reference>
<dbReference type="EMBL" id="JAPQKH010000001">
    <property type="protein sequence ID" value="KAJ5116620.1"/>
    <property type="molecule type" value="Genomic_DNA"/>
</dbReference>
<organism evidence="1 2">
    <name type="scientific">Penicillium angulare</name>
    <dbReference type="NCBI Taxonomy" id="116970"/>
    <lineage>
        <taxon>Eukaryota</taxon>
        <taxon>Fungi</taxon>
        <taxon>Dikarya</taxon>
        <taxon>Ascomycota</taxon>
        <taxon>Pezizomycotina</taxon>
        <taxon>Eurotiomycetes</taxon>
        <taxon>Eurotiomycetidae</taxon>
        <taxon>Eurotiales</taxon>
        <taxon>Aspergillaceae</taxon>
        <taxon>Penicillium</taxon>
    </lineage>
</organism>
<name>A0A9W9GE54_9EURO</name>
<dbReference type="Proteomes" id="UP001149165">
    <property type="component" value="Unassembled WGS sequence"/>
</dbReference>
<gene>
    <name evidence="1" type="ORF">N7456_000968</name>
</gene>
<evidence type="ECO:0000313" key="1">
    <source>
        <dbReference type="EMBL" id="KAJ5116620.1"/>
    </source>
</evidence>
<evidence type="ECO:0000313" key="2">
    <source>
        <dbReference type="Proteomes" id="UP001149165"/>
    </source>
</evidence>
<reference evidence="1" key="1">
    <citation type="submission" date="2022-11" db="EMBL/GenBank/DDBJ databases">
        <authorList>
            <person name="Petersen C."/>
        </authorList>
    </citation>
    <scope>NUCLEOTIDE SEQUENCE</scope>
    <source>
        <strain evidence="1">IBT 30069</strain>
    </source>
</reference>
<accession>A0A9W9GE54</accession>
<comment type="caution">
    <text evidence="1">The sequence shown here is derived from an EMBL/GenBank/DDBJ whole genome shotgun (WGS) entry which is preliminary data.</text>
</comment>
<keyword evidence="2" id="KW-1185">Reference proteome</keyword>
<dbReference type="AlphaFoldDB" id="A0A9W9GE54"/>
<proteinExistence type="predicted"/>